<proteinExistence type="predicted"/>
<dbReference type="AlphaFoldDB" id="A0A392TSB2"/>
<evidence type="ECO:0000256" key="1">
    <source>
        <dbReference type="SAM" id="MobiDB-lite"/>
    </source>
</evidence>
<accession>A0A392TSB2</accession>
<organism evidence="2 3">
    <name type="scientific">Trifolium medium</name>
    <dbReference type="NCBI Taxonomy" id="97028"/>
    <lineage>
        <taxon>Eukaryota</taxon>
        <taxon>Viridiplantae</taxon>
        <taxon>Streptophyta</taxon>
        <taxon>Embryophyta</taxon>
        <taxon>Tracheophyta</taxon>
        <taxon>Spermatophyta</taxon>
        <taxon>Magnoliopsida</taxon>
        <taxon>eudicotyledons</taxon>
        <taxon>Gunneridae</taxon>
        <taxon>Pentapetalae</taxon>
        <taxon>rosids</taxon>
        <taxon>fabids</taxon>
        <taxon>Fabales</taxon>
        <taxon>Fabaceae</taxon>
        <taxon>Papilionoideae</taxon>
        <taxon>50 kb inversion clade</taxon>
        <taxon>NPAAA clade</taxon>
        <taxon>Hologalegina</taxon>
        <taxon>IRL clade</taxon>
        <taxon>Trifolieae</taxon>
        <taxon>Trifolium</taxon>
    </lineage>
</organism>
<evidence type="ECO:0000313" key="3">
    <source>
        <dbReference type="Proteomes" id="UP000265520"/>
    </source>
</evidence>
<protein>
    <submittedName>
        <fullName evidence="2">Uncharacterized protein</fullName>
    </submittedName>
</protein>
<dbReference type="Proteomes" id="UP000265520">
    <property type="component" value="Unassembled WGS sequence"/>
</dbReference>
<sequence>SRVILPEISVHQGLNQQQLQHKGLDPPPKDVSTAWAQK</sequence>
<name>A0A392TSB2_9FABA</name>
<feature type="region of interest" description="Disordered" evidence="1">
    <location>
        <begin position="14"/>
        <end position="38"/>
    </location>
</feature>
<comment type="caution">
    <text evidence="2">The sequence shown here is derived from an EMBL/GenBank/DDBJ whole genome shotgun (WGS) entry which is preliminary data.</text>
</comment>
<feature type="non-terminal residue" evidence="2">
    <location>
        <position position="1"/>
    </location>
</feature>
<dbReference type="EMBL" id="LXQA010629394">
    <property type="protein sequence ID" value="MCI63016.1"/>
    <property type="molecule type" value="Genomic_DNA"/>
</dbReference>
<keyword evidence="3" id="KW-1185">Reference proteome</keyword>
<reference evidence="2 3" key="1">
    <citation type="journal article" date="2018" name="Front. Plant Sci.">
        <title>Red Clover (Trifolium pratense) and Zigzag Clover (T. medium) - A Picture of Genomic Similarities and Differences.</title>
        <authorList>
            <person name="Dluhosova J."/>
            <person name="Istvanek J."/>
            <person name="Nedelnik J."/>
            <person name="Repkova J."/>
        </authorList>
    </citation>
    <scope>NUCLEOTIDE SEQUENCE [LARGE SCALE GENOMIC DNA]</scope>
    <source>
        <strain evidence="3">cv. 10/8</strain>
        <tissue evidence="2">Leaf</tissue>
    </source>
</reference>
<evidence type="ECO:0000313" key="2">
    <source>
        <dbReference type="EMBL" id="MCI63016.1"/>
    </source>
</evidence>